<dbReference type="GO" id="GO:0050567">
    <property type="term" value="F:glutaminyl-tRNA synthase (glutamine-hydrolyzing) activity"/>
    <property type="evidence" value="ECO:0007669"/>
    <property type="project" value="UniProtKB-UniRule"/>
</dbReference>
<dbReference type="PROSITE" id="PS00571">
    <property type="entry name" value="AMIDASES"/>
    <property type="match status" value="1"/>
</dbReference>
<dbReference type="InterPro" id="IPR004412">
    <property type="entry name" value="GatA"/>
</dbReference>
<feature type="active site" description="Charge relay system" evidence="10">
    <location>
        <position position="76"/>
    </location>
</feature>
<dbReference type="NCBIfam" id="TIGR00132">
    <property type="entry name" value="gatA"/>
    <property type="match status" value="1"/>
</dbReference>
<sequence length="483" mass="52342">MHTKTISELRLQLEKGEVSATEVTQYFQDRIEKYDSQINSFITTTFDQAKAGAEKADAALKNGEGKLLTGIPIAHKDLVSTKGILTTAASKMLSNYTPPFDATIAERLEAHGAISLGKVNMDEFAMGSTGGTSYYGITHNPWNLDHVAGGSSSGSAAAVAAGLVLAATGSDTGGSIRQPASFCGVTGIKPTYGRVSRYGLVPFASSLDQAGVLAKSAEDCAIVLEGMAGFDQKDPTSMEVELPHFSKLLEMPLKGLKVALPRNFFEGDMDTATAKAIDETLDIYRKLGLEFVEVELKYHDLVTPVYYVVAPAEAASNLARYDGIRFGYRAEDVQNLEELYCRTRSEGFGNEVKSRILMGTYAKTEKLYKDFYIKGQQIRRLISEEYQALLKEVDFIAGPTVAGPAYSQNHQASSIQNSLFDTNLIGANLAGLPALSHPMGFSNGLPLGFQLIGRAFDEARLLAAAHQYQKNSEWHQKLPANFA</sequence>
<comment type="similarity">
    <text evidence="1 10">Belongs to the amidase family. GatA subfamily.</text>
</comment>
<comment type="caution">
    <text evidence="12">The sequence shown here is derived from an EMBL/GenBank/DDBJ whole genome shotgun (WGS) entry which is preliminary data.</text>
</comment>
<dbReference type="GO" id="GO:0030956">
    <property type="term" value="C:glutamyl-tRNA(Gln) amidotransferase complex"/>
    <property type="evidence" value="ECO:0007669"/>
    <property type="project" value="InterPro"/>
</dbReference>
<dbReference type="RefSeq" id="WP_109201400.1">
    <property type="nucleotide sequence ID" value="NZ_QEWS01000003.1"/>
</dbReference>
<dbReference type="GO" id="GO:0016740">
    <property type="term" value="F:transferase activity"/>
    <property type="evidence" value="ECO:0007669"/>
    <property type="project" value="UniProtKB-KW"/>
</dbReference>
<evidence type="ECO:0000313" key="13">
    <source>
        <dbReference type="EMBL" id="PWD93076.1"/>
    </source>
</evidence>
<evidence type="ECO:0000256" key="1">
    <source>
        <dbReference type="ARBA" id="ARBA00008069"/>
    </source>
</evidence>
<organism evidence="12 14">
    <name type="scientific">Ignatzschineria cameli</name>
    <dbReference type="NCBI Taxonomy" id="2182793"/>
    <lineage>
        <taxon>Bacteria</taxon>
        <taxon>Pseudomonadati</taxon>
        <taxon>Pseudomonadota</taxon>
        <taxon>Gammaproteobacteria</taxon>
        <taxon>Cardiobacteriales</taxon>
        <taxon>Ignatzschineriaceae</taxon>
        <taxon>Ignatzschineria</taxon>
    </lineage>
</organism>
<keyword evidence="7 10" id="KW-0067">ATP-binding</keyword>
<comment type="subunit">
    <text evidence="2 10">Heterotrimer of A, B and C subunits.</text>
</comment>
<evidence type="ECO:0000256" key="5">
    <source>
        <dbReference type="ARBA" id="ARBA00022598"/>
    </source>
</evidence>
<accession>A0A2U2ASW3</accession>
<proteinExistence type="inferred from homology"/>
<evidence type="ECO:0000313" key="15">
    <source>
        <dbReference type="Proteomes" id="UP000245217"/>
    </source>
</evidence>
<dbReference type="EC" id="6.3.5.7" evidence="3 10"/>
<feature type="active site" description="Charge relay system" evidence="10">
    <location>
        <position position="151"/>
    </location>
</feature>
<keyword evidence="12" id="KW-0808">Transferase</keyword>
<dbReference type="GO" id="GO:0006412">
    <property type="term" value="P:translation"/>
    <property type="evidence" value="ECO:0007669"/>
    <property type="project" value="UniProtKB-UniRule"/>
</dbReference>
<evidence type="ECO:0000256" key="6">
    <source>
        <dbReference type="ARBA" id="ARBA00022741"/>
    </source>
</evidence>
<dbReference type="GO" id="GO:0005524">
    <property type="term" value="F:ATP binding"/>
    <property type="evidence" value="ECO:0007669"/>
    <property type="project" value="UniProtKB-KW"/>
</dbReference>
<dbReference type="EMBL" id="QEWW01000001">
    <property type="protein sequence ID" value="PWD87830.1"/>
    <property type="molecule type" value="Genomic_DNA"/>
</dbReference>
<keyword evidence="8 10" id="KW-0648">Protein biosynthesis</keyword>
<evidence type="ECO:0000256" key="4">
    <source>
        <dbReference type="ARBA" id="ARBA00014428"/>
    </source>
</evidence>
<dbReference type="InterPro" id="IPR020556">
    <property type="entry name" value="Amidase_CS"/>
</dbReference>
<dbReference type="InterPro" id="IPR036928">
    <property type="entry name" value="AS_sf"/>
</dbReference>
<reference evidence="12" key="1">
    <citation type="journal article" date="2018" name="Genome Announc.">
        <title>Ignatzschineria cameli sp. nov., isolated from necrotic foot tissue of dromedaries (Camelus dromedarius) and associated maggots (Wohlfahrtia species) in Dubai.</title>
        <authorList>
            <person name="Tsang C.C."/>
            <person name="Tang J.Y."/>
            <person name="Fong J.Y."/>
            <person name="Kinne J."/>
            <person name="Lee H.H."/>
            <person name="Joseph M."/>
            <person name="Jose S."/>
            <person name="Schuster R.K."/>
            <person name="Tang Y."/>
            <person name="Sivakumar S."/>
            <person name="Chen J.H."/>
            <person name="Teng J.L."/>
            <person name="Lau S.K."/>
            <person name="Wernery U."/>
            <person name="Woo P.C."/>
        </authorList>
    </citation>
    <scope>NUCLEOTIDE SEQUENCE</scope>
    <source>
        <strain evidence="12">UAE-HKU57</strain>
        <strain evidence="13">UAE-HKU58</strain>
    </source>
</reference>
<evidence type="ECO:0000256" key="7">
    <source>
        <dbReference type="ARBA" id="ARBA00022840"/>
    </source>
</evidence>
<dbReference type="Gene3D" id="3.90.1300.10">
    <property type="entry name" value="Amidase signature (AS) domain"/>
    <property type="match status" value="1"/>
</dbReference>
<keyword evidence="6 10" id="KW-0547">Nucleotide-binding</keyword>
<feature type="domain" description="Amidase" evidence="11">
    <location>
        <begin position="22"/>
        <end position="462"/>
    </location>
</feature>
<evidence type="ECO:0000256" key="8">
    <source>
        <dbReference type="ARBA" id="ARBA00022917"/>
    </source>
</evidence>
<dbReference type="OrthoDB" id="9811471at2"/>
<dbReference type="EMBL" id="QEWV01000003">
    <property type="protein sequence ID" value="PWD93076.1"/>
    <property type="molecule type" value="Genomic_DNA"/>
</dbReference>
<keyword evidence="5 10" id="KW-0436">Ligase</keyword>
<dbReference type="Proteomes" id="UP000245217">
    <property type="component" value="Unassembled WGS sequence"/>
</dbReference>
<dbReference type="Pfam" id="PF01425">
    <property type="entry name" value="Amidase"/>
    <property type="match status" value="1"/>
</dbReference>
<dbReference type="Proteomes" id="UP000245059">
    <property type="component" value="Unassembled WGS sequence"/>
</dbReference>
<evidence type="ECO:0000256" key="3">
    <source>
        <dbReference type="ARBA" id="ARBA00012739"/>
    </source>
</evidence>
<gene>
    <name evidence="10" type="primary">gatA</name>
    <name evidence="12" type="ORF">DC077_00660</name>
    <name evidence="13" type="ORF">DC078_04455</name>
</gene>
<dbReference type="PANTHER" id="PTHR11895:SF151">
    <property type="entry name" value="GLUTAMYL-TRNA(GLN) AMIDOTRANSFERASE SUBUNIT A"/>
    <property type="match status" value="1"/>
</dbReference>
<dbReference type="SUPFAM" id="SSF75304">
    <property type="entry name" value="Amidase signature (AS) enzymes"/>
    <property type="match status" value="1"/>
</dbReference>
<evidence type="ECO:0000313" key="14">
    <source>
        <dbReference type="Proteomes" id="UP000245059"/>
    </source>
</evidence>
<evidence type="ECO:0000256" key="10">
    <source>
        <dbReference type="HAMAP-Rule" id="MF_00120"/>
    </source>
</evidence>
<dbReference type="InterPro" id="IPR000120">
    <property type="entry name" value="Amidase"/>
</dbReference>
<dbReference type="HAMAP" id="MF_00120">
    <property type="entry name" value="GatA"/>
    <property type="match status" value="1"/>
</dbReference>
<evidence type="ECO:0000256" key="9">
    <source>
        <dbReference type="ARBA" id="ARBA00047407"/>
    </source>
</evidence>
<dbReference type="PANTHER" id="PTHR11895">
    <property type="entry name" value="TRANSAMIDASE"/>
    <property type="match status" value="1"/>
</dbReference>
<comment type="function">
    <text evidence="10">Allows the formation of correctly charged Gln-tRNA(Gln) through the transamidation of misacylated Glu-tRNA(Gln) in organisms which lack glutaminyl-tRNA synthetase. The reaction takes place in the presence of glutamine and ATP through an activated gamma-phospho-Glu-tRNA(Gln).</text>
</comment>
<name>A0A2U2ASW3_9GAMM</name>
<evidence type="ECO:0000313" key="12">
    <source>
        <dbReference type="EMBL" id="PWD87830.1"/>
    </source>
</evidence>
<comment type="catalytic activity">
    <reaction evidence="9 10">
        <text>L-glutamyl-tRNA(Gln) + L-glutamine + ATP + H2O = L-glutaminyl-tRNA(Gln) + L-glutamate + ADP + phosphate + H(+)</text>
        <dbReference type="Rhea" id="RHEA:17521"/>
        <dbReference type="Rhea" id="RHEA-COMP:9681"/>
        <dbReference type="Rhea" id="RHEA-COMP:9684"/>
        <dbReference type="ChEBI" id="CHEBI:15377"/>
        <dbReference type="ChEBI" id="CHEBI:15378"/>
        <dbReference type="ChEBI" id="CHEBI:29985"/>
        <dbReference type="ChEBI" id="CHEBI:30616"/>
        <dbReference type="ChEBI" id="CHEBI:43474"/>
        <dbReference type="ChEBI" id="CHEBI:58359"/>
        <dbReference type="ChEBI" id="CHEBI:78520"/>
        <dbReference type="ChEBI" id="CHEBI:78521"/>
        <dbReference type="ChEBI" id="CHEBI:456216"/>
        <dbReference type="EC" id="6.3.5.7"/>
    </reaction>
</comment>
<evidence type="ECO:0000259" key="11">
    <source>
        <dbReference type="Pfam" id="PF01425"/>
    </source>
</evidence>
<protein>
    <recommendedName>
        <fullName evidence="4 10">Glutamyl-tRNA(Gln) amidotransferase subunit A</fullName>
        <shortName evidence="10">Glu-ADT subunit A</shortName>
        <ecNumber evidence="3 10">6.3.5.7</ecNumber>
    </recommendedName>
</protein>
<feature type="active site" description="Acyl-ester intermediate" evidence="10">
    <location>
        <position position="175"/>
    </location>
</feature>
<keyword evidence="15" id="KW-1185">Reference proteome</keyword>
<dbReference type="InterPro" id="IPR023631">
    <property type="entry name" value="Amidase_dom"/>
</dbReference>
<dbReference type="AlphaFoldDB" id="A0A2U2ASW3"/>
<reference evidence="14 15" key="2">
    <citation type="submission" date="2018-05" db="EMBL/GenBank/DDBJ databases">
        <title>Ignatzschineria dubaiensis sp. nov., isolated from necrotic foot tissues of dromedaries (Camelus dromedarius) and associated maggots in Dubai, United Arab Emirates.</title>
        <authorList>
            <person name="Tsang C.C."/>
            <person name="Tang J.Y.M."/>
            <person name="Fong J.Y.H."/>
            <person name="Kinne J."/>
            <person name="Lee H.H."/>
            <person name="Joseph M."/>
            <person name="Jose S."/>
            <person name="Schuster R.K."/>
            <person name="Tang Y."/>
            <person name="Sivakumar S."/>
            <person name="Chen J.H.K."/>
            <person name="Teng J.L.L."/>
            <person name="Lau S.K.P."/>
            <person name="Wernery U."/>
            <person name="Woo P.C.Y."/>
        </authorList>
    </citation>
    <scope>NUCLEOTIDE SEQUENCE [LARGE SCALE GENOMIC DNA]</scope>
    <source>
        <strain evidence="14">UAE-HKU57</strain>
        <strain evidence="15">UAE-HKU58</strain>
    </source>
</reference>
<evidence type="ECO:0000256" key="2">
    <source>
        <dbReference type="ARBA" id="ARBA00011123"/>
    </source>
</evidence>